<feature type="transmembrane region" description="Helical" evidence="1">
    <location>
        <begin position="12"/>
        <end position="34"/>
    </location>
</feature>
<keyword evidence="1" id="KW-0812">Transmembrane</keyword>
<evidence type="ECO:0000313" key="2">
    <source>
        <dbReference type="EMBL" id="QNM14154.1"/>
    </source>
</evidence>
<evidence type="ECO:0000256" key="1">
    <source>
        <dbReference type="SAM" id="Phobius"/>
    </source>
</evidence>
<feature type="transmembrane region" description="Helical" evidence="1">
    <location>
        <begin position="40"/>
        <end position="59"/>
    </location>
</feature>
<evidence type="ECO:0000313" key="3">
    <source>
        <dbReference type="Proteomes" id="UP000515856"/>
    </source>
</evidence>
<dbReference type="PANTHER" id="PTHR34351">
    <property type="entry name" value="SLR1927 PROTEIN-RELATED"/>
    <property type="match status" value="1"/>
</dbReference>
<sequence length="342" mass="40131">MKRKSKNRNKNGLAFARIRWLFLWLAAFVFYFFYQSYLTLYLFVIVTCLPILSLLLMLYNSSRLYLDLSFTKQEITQNMRSEFIMKIQSENTPFGILKVDYQIENIFYESKKVYTNSLLCTSKQKVKKAITLPYCGCYSANITQVTLFDILGLWKKKCKCEGSCKLYVLPVYKEDTSLMKTISDGLEKETETWKKTGLMSNDSYEIRDYQEGDSLKYLHHKMSYKLDKPMVRQFASLQQAHMLMILDLQGDIDTVEQTLQTFYSIAKTMLKQGVIIKCGYMAKRHATIQEIMTPLMLQQVMKEILSYPRSQEKGNWHTQEDVVYQIYGVNCQKIEDKGVAYE</sequence>
<protein>
    <submittedName>
        <fullName evidence="2">DUF58 domain-containing protein</fullName>
    </submittedName>
</protein>
<reference evidence="2 3" key="1">
    <citation type="submission" date="2020-08" db="EMBL/GenBank/DDBJ databases">
        <authorList>
            <person name="Liu C."/>
            <person name="Sun Q."/>
        </authorList>
    </citation>
    <scope>NUCLEOTIDE SEQUENCE [LARGE SCALE GENOMIC DNA]</scope>
    <source>
        <strain evidence="2 3">NSJ-61</strain>
    </source>
</reference>
<dbReference type="AlphaFoldDB" id="A0A7G9GTM2"/>
<keyword evidence="1" id="KW-1133">Transmembrane helix</keyword>
<gene>
    <name evidence="2" type="ORF">H9Q80_09570</name>
</gene>
<dbReference type="EMBL" id="CP060636">
    <property type="protein sequence ID" value="QNM14154.1"/>
    <property type="molecule type" value="Genomic_DNA"/>
</dbReference>
<dbReference type="KEGG" id="ehn:H9Q80_09570"/>
<name>A0A7G9GTM2_9FIRM</name>
<dbReference type="PANTHER" id="PTHR34351:SF2">
    <property type="entry name" value="DUF58 DOMAIN-CONTAINING PROTEIN"/>
    <property type="match status" value="1"/>
</dbReference>
<dbReference type="RefSeq" id="WP_117455656.1">
    <property type="nucleotide sequence ID" value="NZ_CP060636.1"/>
</dbReference>
<keyword evidence="1" id="KW-0472">Membrane</keyword>
<accession>A0A7G9GTM2</accession>
<proteinExistence type="predicted"/>
<keyword evidence="3" id="KW-1185">Reference proteome</keyword>
<organism evidence="2 3">
    <name type="scientific">[Eubacterium] hominis</name>
    <dbReference type="NCBI Taxonomy" id="2764325"/>
    <lineage>
        <taxon>Bacteria</taxon>
        <taxon>Bacillati</taxon>
        <taxon>Bacillota</taxon>
        <taxon>Erysipelotrichia</taxon>
        <taxon>Erysipelotrichales</taxon>
        <taxon>Erysipelotrichaceae</taxon>
        <taxon>Amedibacillus</taxon>
    </lineage>
</organism>
<dbReference type="Proteomes" id="UP000515856">
    <property type="component" value="Chromosome"/>
</dbReference>